<dbReference type="PANTHER" id="PTHR32089:SF112">
    <property type="entry name" value="LYSOZYME-LIKE PROTEIN-RELATED"/>
    <property type="match status" value="1"/>
</dbReference>
<evidence type="ECO:0000259" key="8">
    <source>
        <dbReference type="PROSITE" id="PS50885"/>
    </source>
</evidence>
<dbReference type="RefSeq" id="WP_085103989.1">
    <property type="nucleotide sequence ID" value="NZ_FWZU01000005.1"/>
</dbReference>
<comment type="subcellular location">
    <subcellularLocation>
        <location evidence="1">Membrane</location>
    </subcellularLocation>
</comment>
<dbReference type="CDD" id="cd06225">
    <property type="entry name" value="HAMP"/>
    <property type="match status" value="1"/>
</dbReference>
<dbReference type="Pfam" id="PF00015">
    <property type="entry name" value="MCPsignal"/>
    <property type="match status" value="1"/>
</dbReference>
<feature type="domain" description="Methyl-accepting transducer" evidence="7">
    <location>
        <begin position="314"/>
        <end position="550"/>
    </location>
</feature>
<dbReference type="InterPro" id="IPR004089">
    <property type="entry name" value="MCPsignal_dom"/>
</dbReference>
<dbReference type="InterPro" id="IPR003660">
    <property type="entry name" value="HAMP_dom"/>
</dbReference>
<evidence type="ECO:0000313" key="10">
    <source>
        <dbReference type="Proteomes" id="UP000192906"/>
    </source>
</evidence>
<proteinExistence type="inferred from homology"/>
<evidence type="ECO:0000256" key="3">
    <source>
        <dbReference type="ARBA" id="ARBA00029447"/>
    </source>
</evidence>
<name>A0A1X7ENK3_9BACT</name>
<evidence type="ECO:0000256" key="5">
    <source>
        <dbReference type="SAM" id="Coils"/>
    </source>
</evidence>
<dbReference type="Gene3D" id="6.10.340.10">
    <property type="match status" value="1"/>
</dbReference>
<keyword evidence="6" id="KW-0812">Transmembrane</keyword>
<keyword evidence="6" id="KW-1133">Transmembrane helix</keyword>
<keyword evidence="6" id="KW-0472">Membrane</keyword>
<feature type="coiled-coil region" evidence="5">
    <location>
        <begin position="251"/>
        <end position="292"/>
    </location>
</feature>
<evidence type="ECO:0000256" key="4">
    <source>
        <dbReference type="PROSITE-ProRule" id="PRU00284"/>
    </source>
</evidence>
<dbReference type="OrthoDB" id="5438492at2"/>
<dbReference type="GO" id="GO:0016020">
    <property type="term" value="C:membrane"/>
    <property type="evidence" value="ECO:0007669"/>
    <property type="project" value="UniProtKB-SubCell"/>
</dbReference>
<dbReference type="Pfam" id="PF00672">
    <property type="entry name" value="HAMP"/>
    <property type="match status" value="1"/>
</dbReference>
<sequence>MQILSRIKIVSKLGLILITNLILVVTMGAAAYWSSQYLHDELVSVFSTEYAGISVLLEADRDLHQALIAERSICFITPESDLFKGQMKDYTDNIGQADTRVKKFLKVFNTPETKKYVDAYFSDREKWEPVSQQVIKYVQDGKNAEAQVVSLGEAKTLFDAMRENLNKLTEIVEMQSQAKLTRSNESFQNLIYVILGITFFGLVLGSLITIVVSRNITVPIHKMVAFAQQIRSGDLNASLSVQQKDENGVLAQAFQDMLVQLNRTLAEVKEQNAVVEEKAKQTSEALELAKEATGKAESAKAEGLYQAAERIDGIVGKLSEAAERISLQAEEIRHGTAVQSERITGAATAMEEMNASVFEVAKNSGEAATAGETAMSQANEGAKVVQNSIDAINATQKQAGELKVNMDELSHQAQSIGQILGVITDIADQTNLLALNAAIEAARAGEAGRGFAVVADEVRKLAEKTMNATKEVGEAISSIQSVANINVKSMERATVDLSRAVELSGQSRKVLSEIVVMVSNSSERIQGIAAATEEQSAASEEITRSVDEVSQISQQTTEGLLETTNALQSLSAEVVELSELVRSLKAEGSRR</sequence>
<dbReference type="PROSITE" id="PS50111">
    <property type="entry name" value="CHEMOTAXIS_TRANSDUC_2"/>
    <property type="match status" value="1"/>
</dbReference>
<dbReference type="FunFam" id="1.10.287.950:FF:000001">
    <property type="entry name" value="Methyl-accepting chemotaxis sensory transducer"/>
    <property type="match status" value="1"/>
</dbReference>
<feature type="transmembrane region" description="Helical" evidence="6">
    <location>
        <begin position="190"/>
        <end position="213"/>
    </location>
</feature>
<gene>
    <name evidence="9" type="ORF">SAMN06295933_3195</name>
</gene>
<accession>A0A1X7ENK3</accession>
<dbReference type="Proteomes" id="UP000192906">
    <property type="component" value="Unassembled WGS sequence"/>
</dbReference>
<dbReference type="CDD" id="cd11386">
    <property type="entry name" value="MCP_signal"/>
    <property type="match status" value="1"/>
</dbReference>
<dbReference type="InterPro" id="IPR024478">
    <property type="entry name" value="HlyB_4HB_MCP"/>
</dbReference>
<dbReference type="AlphaFoldDB" id="A0A1X7ENK3"/>
<organism evidence="9 10">
    <name type="scientific">Desulfovibrio gilichinskyi</name>
    <dbReference type="NCBI Taxonomy" id="1519643"/>
    <lineage>
        <taxon>Bacteria</taxon>
        <taxon>Pseudomonadati</taxon>
        <taxon>Thermodesulfobacteriota</taxon>
        <taxon>Desulfovibrionia</taxon>
        <taxon>Desulfovibrionales</taxon>
        <taxon>Desulfovibrionaceae</taxon>
        <taxon>Desulfovibrio</taxon>
    </lineage>
</organism>
<dbReference type="SUPFAM" id="SSF58104">
    <property type="entry name" value="Methyl-accepting chemotaxis protein (MCP) signaling domain"/>
    <property type="match status" value="1"/>
</dbReference>
<dbReference type="PROSITE" id="PS50885">
    <property type="entry name" value="HAMP"/>
    <property type="match status" value="1"/>
</dbReference>
<dbReference type="GO" id="GO:0007165">
    <property type="term" value="P:signal transduction"/>
    <property type="evidence" value="ECO:0007669"/>
    <property type="project" value="UniProtKB-KW"/>
</dbReference>
<dbReference type="SMART" id="SM00283">
    <property type="entry name" value="MA"/>
    <property type="match status" value="1"/>
</dbReference>
<comment type="similarity">
    <text evidence="3">Belongs to the methyl-accepting chemotaxis (MCP) protein family.</text>
</comment>
<evidence type="ECO:0000256" key="1">
    <source>
        <dbReference type="ARBA" id="ARBA00004370"/>
    </source>
</evidence>
<evidence type="ECO:0000259" key="7">
    <source>
        <dbReference type="PROSITE" id="PS50111"/>
    </source>
</evidence>
<protein>
    <submittedName>
        <fullName evidence="9">Methyl-accepting chemotaxis protein</fullName>
    </submittedName>
</protein>
<evidence type="ECO:0000256" key="2">
    <source>
        <dbReference type="ARBA" id="ARBA00023224"/>
    </source>
</evidence>
<dbReference type="Pfam" id="PF12729">
    <property type="entry name" value="4HB_MCP_1"/>
    <property type="match status" value="1"/>
</dbReference>
<dbReference type="STRING" id="1519643.SAMN06295933_3195"/>
<dbReference type="PANTHER" id="PTHR32089">
    <property type="entry name" value="METHYL-ACCEPTING CHEMOTAXIS PROTEIN MCPB"/>
    <property type="match status" value="1"/>
</dbReference>
<dbReference type="GO" id="GO:0006935">
    <property type="term" value="P:chemotaxis"/>
    <property type="evidence" value="ECO:0007669"/>
    <property type="project" value="UniProtKB-ARBA"/>
</dbReference>
<feature type="transmembrane region" description="Helical" evidence="6">
    <location>
        <begin position="12"/>
        <end position="33"/>
    </location>
</feature>
<keyword evidence="2 4" id="KW-0807">Transducer</keyword>
<evidence type="ECO:0000256" key="6">
    <source>
        <dbReference type="SAM" id="Phobius"/>
    </source>
</evidence>
<dbReference type="EMBL" id="FWZU01000005">
    <property type="protein sequence ID" value="SMF36734.1"/>
    <property type="molecule type" value="Genomic_DNA"/>
</dbReference>
<evidence type="ECO:0000313" key="9">
    <source>
        <dbReference type="EMBL" id="SMF36734.1"/>
    </source>
</evidence>
<keyword evidence="5" id="KW-0175">Coiled coil</keyword>
<keyword evidence="10" id="KW-1185">Reference proteome</keyword>
<feature type="domain" description="HAMP" evidence="8">
    <location>
        <begin position="214"/>
        <end position="266"/>
    </location>
</feature>
<dbReference type="SMART" id="SM00304">
    <property type="entry name" value="HAMP"/>
    <property type="match status" value="1"/>
</dbReference>
<reference evidence="10" key="1">
    <citation type="submission" date="2017-04" db="EMBL/GenBank/DDBJ databases">
        <authorList>
            <person name="Varghese N."/>
            <person name="Submissions S."/>
        </authorList>
    </citation>
    <scope>NUCLEOTIDE SEQUENCE [LARGE SCALE GENOMIC DNA]</scope>
    <source>
        <strain evidence="10">K3S</strain>
    </source>
</reference>
<dbReference type="Gene3D" id="1.10.287.950">
    <property type="entry name" value="Methyl-accepting chemotaxis protein"/>
    <property type="match status" value="1"/>
</dbReference>